<proteinExistence type="inferred from homology"/>
<evidence type="ECO:0000313" key="8">
    <source>
        <dbReference type="Proteomes" id="UP000281431"/>
    </source>
</evidence>
<dbReference type="GO" id="GO:0051262">
    <property type="term" value="P:protein tetramerization"/>
    <property type="evidence" value="ECO:0007669"/>
    <property type="project" value="UniProtKB-ARBA"/>
</dbReference>
<dbReference type="GO" id="GO:0030554">
    <property type="term" value="F:adenyl nucleotide binding"/>
    <property type="evidence" value="ECO:0007669"/>
    <property type="project" value="UniProtKB-ARBA"/>
</dbReference>
<name>A0A3N6PM74_NATCH</name>
<dbReference type="GO" id="GO:0044281">
    <property type="term" value="P:small molecule metabolic process"/>
    <property type="evidence" value="ECO:0007669"/>
    <property type="project" value="UniProtKB-ARBA"/>
</dbReference>
<dbReference type="InterPro" id="IPR036291">
    <property type="entry name" value="NAD(P)-bd_dom_sf"/>
</dbReference>
<dbReference type="AlphaFoldDB" id="A0A3N6PM74"/>
<dbReference type="InterPro" id="IPR013149">
    <property type="entry name" value="ADH-like_C"/>
</dbReference>
<dbReference type="SUPFAM" id="SSF51735">
    <property type="entry name" value="NAD(P)-binding Rossmann-fold domains"/>
    <property type="match status" value="1"/>
</dbReference>
<dbReference type="PROSITE" id="PS00059">
    <property type="entry name" value="ADH_ZINC"/>
    <property type="match status" value="1"/>
</dbReference>
<dbReference type="OrthoDB" id="73567at2157"/>
<comment type="similarity">
    <text evidence="4">Belongs to the zinc-containing alcohol dehydrogenase family.</text>
</comment>
<dbReference type="Pfam" id="PF00107">
    <property type="entry name" value="ADH_zinc_N"/>
    <property type="match status" value="1"/>
</dbReference>
<keyword evidence="2 4" id="KW-0862">Zinc</keyword>
<gene>
    <name evidence="7" type="ORF">EA472_05015</name>
</gene>
<reference evidence="7 8" key="1">
    <citation type="submission" date="2018-10" db="EMBL/GenBank/DDBJ databases">
        <title>Natrarchaeobius chitinivorans gen. nov., sp. nov., and Natrarchaeobius haloalkaliphilus sp. nov., alkaliphilic, chitin-utilizing haloarchaea from hypersaline alkaline lakes.</title>
        <authorList>
            <person name="Sorokin D.Y."/>
            <person name="Elcheninov A.G."/>
            <person name="Kostrikina N.A."/>
            <person name="Bale N.J."/>
            <person name="Sinninghe Damste J.S."/>
            <person name="Khijniak T.V."/>
            <person name="Kublanov I.V."/>
            <person name="Toshchakov S.V."/>
        </authorList>
    </citation>
    <scope>NUCLEOTIDE SEQUENCE [LARGE SCALE GENOMIC DNA]</scope>
    <source>
        <strain evidence="7 8">AArcht7</strain>
    </source>
</reference>
<dbReference type="InterPro" id="IPR050129">
    <property type="entry name" value="Zn_alcohol_dh"/>
</dbReference>
<evidence type="ECO:0000256" key="2">
    <source>
        <dbReference type="ARBA" id="ARBA00022833"/>
    </source>
</evidence>
<keyword evidence="1 4" id="KW-0479">Metal-binding</keyword>
<dbReference type="InterPro" id="IPR011032">
    <property type="entry name" value="GroES-like_sf"/>
</dbReference>
<dbReference type="SUPFAM" id="SSF50129">
    <property type="entry name" value="GroES-like"/>
    <property type="match status" value="1"/>
</dbReference>
<evidence type="ECO:0000256" key="1">
    <source>
        <dbReference type="ARBA" id="ARBA00022723"/>
    </source>
</evidence>
<keyword evidence="3" id="KW-0560">Oxidoreductase</keyword>
<organism evidence="7 8">
    <name type="scientific">Natrarchaeobius chitinivorans</name>
    <dbReference type="NCBI Taxonomy" id="1679083"/>
    <lineage>
        <taxon>Archaea</taxon>
        <taxon>Methanobacteriati</taxon>
        <taxon>Methanobacteriota</taxon>
        <taxon>Stenosarchaea group</taxon>
        <taxon>Halobacteria</taxon>
        <taxon>Halobacteriales</taxon>
        <taxon>Natrialbaceae</taxon>
        <taxon>Natrarchaeobius</taxon>
    </lineage>
</organism>
<evidence type="ECO:0000256" key="3">
    <source>
        <dbReference type="ARBA" id="ARBA00023002"/>
    </source>
</evidence>
<evidence type="ECO:0000256" key="4">
    <source>
        <dbReference type="RuleBase" id="RU361277"/>
    </source>
</evidence>
<accession>A0A3N6PM74</accession>
<feature type="domain" description="Alcohol dehydrogenase-like C-terminal" evidence="5">
    <location>
        <begin position="173"/>
        <end position="300"/>
    </location>
</feature>
<dbReference type="Gene3D" id="3.40.50.720">
    <property type="entry name" value="NAD(P)-binding Rossmann-like Domain"/>
    <property type="match status" value="1"/>
</dbReference>
<comment type="cofactor">
    <cofactor evidence="4">
        <name>Zn(2+)</name>
        <dbReference type="ChEBI" id="CHEBI:29105"/>
    </cofactor>
</comment>
<evidence type="ECO:0000259" key="5">
    <source>
        <dbReference type="Pfam" id="PF00107"/>
    </source>
</evidence>
<evidence type="ECO:0000259" key="6">
    <source>
        <dbReference type="Pfam" id="PF08240"/>
    </source>
</evidence>
<protein>
    <submittedName>
        <fullName evidence="7">Galactitol-1-phosphate 5-dehydrogenase</fullName>
    </submittedName>
</protein>
<dbReference type="EMBL" id="REFZ01000002">
    <property type="protein sequence ID" value="RQH02660.1"/>
    <property type="molecule type" value="Genomic_DNA"/>
</dbReference>
<dbReference type="PANTHER" id="PTHR43401:SF2">
    <property type="entry name" value="L-THREONINE 3-DEHYDROGENASE"/>
    <property type="match status" value="1"/>
</dbReference>
<dbReference type="GO" id="GO:0043168">
    <property type="term" value="F:anion binding"/>
    <property type="evidence" value="ECO:0007669"/>
    <property type="project" value="UniProtKB-ARBA"/>
</dbReference>
<evidence type="ECO:0000313" key="7">
    <source>
        <dbReference type="EMBL" id="RQH02660.1"/>
    </source>
</evidence>
<keyword evidence="8" id="KW-1185">Reference proteome</keyword>
<dbReference type="GO" id="GO:0016616">
    <property type="term" value="F:oxidoreductase activity, acting on the CH-OH group of donors, NAD or NADP as acceptor"/>
    <property type="evidence" value="ECO:0007669"/>
    <property type="project" value="UniProtKB-ARBA"/>
</dbReference>
<dbReference type="Pfam" id="PF08240">
    <property type="entry name" value="ADH_N"/>
    <property type="match status" value="1"/>
</dbReference>
<dbReference type="GO" id="GO:0008270">
    <property type="term" value="F:zinc ion binding"/>
    <property type="evidence" value="ECO:0007669"/>
    <property type="project" value="InterPro"/>
</dbReference>
<dbReference type="InterPro" id="IPR002328">
    <property type="entry name" value="ADH_Zn_CS"/>
</dbReference>
<feature type="domain" description="Alcohol dehydrogenase-like N-terminal" evidence="6">
    <location>
        <begin position="23"/>
        <end position="135"/>
    </location>
</feature>
<sequence length="341" mass="36590">MRVAELAATETVEIRERDRPEPGPSEVLVRVDACGVCTTDLHAYRGALDVEHPRVLGHESAGEIVAIGAEVDRLENGDRVAINPSVPCYECRRCRHGRENLCPDLTSIGGAAPTTVDGAFAEYVAAPSTNVEPIDDLPATVAAFAEPLGCCVHAVDRLGVAAGDAVAVIGAGPIGLLLVQTLRVHGVGPIVVSEPVDDRRELALDLGADVAIDPTRDEPSAAIAESVGRVNAAIEAVGRRRTIQQAHELTCRGGTTLVFGVPPHDATIELSPFDLFYDERRLEGTYSLTPESFSRAVALLCHHRIDVDRLVTDEYRLEELDRAFDRLADGDGLKAMVYPQR</sequence>
<dbReference type="Gene3D" id="3.90.180.10">
    <property type="entry name" value="Medium-chain alcohol dehydrogenases, catalytic domain"/>
    <property type="match status" value="1"/>
</dbReference>
<dbReference type="InterPro" id="IPR013154">
    <property type="entry name" value="ADH-like_N"/>
</dbReference>
<dbReference type="Proteomes" id="UP000281431">
    <property type="component" value="Unassembled WGS sequence"/>
</dbReference>
<dbReference type="PANTHER" id="PTHR43401">
    <property type="entry name" value="L-THREONINE 3-DEHYDROGENASE"/>
    <property type="match status" value="1"/>
</dbReference>
<comment type="caution">
    <text evidence="7">The sequence shown here is derived from an EMBL/GenBank/DDBJ whole genome shotgun (WGS) entry which is preliminary data.</text>
</comment>